<dbReference type="Pfam" id="PF05585">
    <property type="entry name" value="DUF1758"/>
    <property type="match status" value="1"/>
</dbReference>
<protein>
    <submittedName>
        <fullName evidence="4">DUF1758 domain-containing protein</fullName>
    </submittedName>
</protein>
<dbReference type="OrthoDB" id="5845709at2759"/>
<evidence type="ECO:0000259" key="1">
    <source>
        <dbReference type="Pfam" id="PF05585"/>
    </source>
</evidence>
<evidence type="ECO:0000313" key="4">
    <source>
        <dbReference type="WBParaSite" id="ASIM_0001545401-mRNA-1"/>
    </source>
</evidence>
<dbReference type="AlphaFoldDB" id="A0A0M3K3B6"/>
<sequence length="333" mass="38311">MADLGLRRRSYDDTLSKAALEEMAAPNVVRSSIQLSILGLLQFNSDPLKWPEFWTIFQAVVGSKTIPEITKLNYLLNCLVGAAKATASGYAIVPENYDEVVVNMLRQRQLEILGDNINHPQIELAIEEKLPKWLLLEIYTKKSADPFWSVKKLRNYIEEAVTLREMVDRYHGYSEAPNTNRTNQKDVKYQGSHKSFITDDLAQQLRLKCAKEKEDLRVSRFGEDKSKRSTQFLSLHKNSERAERWTDVYEASISPNGTWRYPQILIGADYFCDFMLPASVRKLKCGFQMMNSSVGWMLTGKKILEEKLSRTPRVKYANSSTIVYLHMPIKISR</sequence>
<dbReference type="WBParaSite" id="ASIM_0001545401-mRNA-1">
    <property type="protein sequence ID" value="ASIM_0001545401-mRNA-1"/>
    <property type="gene ID" value="ASIM_0001545401"/>
</dbReference>
<gene>
    <name evidence="2" type="ORF">ASIM_LOCUS14863</name>
</gene>
<reference evidence="2 3" key="2">
    <citation type="submission" date="2018-11" db="EMBL/GenBank/DDBJ databases">
        <authorList>
            <consortium name="Pathogen Informatics"/>
        </authorList>
    </citation>
    <scope>NUCLEOTIDE SEQUENCE [LARGE SCALE GENOMIC DNA]</scope>
</reference>
<accession>A0A0M3K3B6</accession>
<organism evidence="4">
    <name type="scientific">Anisakis simplex</name>
    <name type="common">Herring worm</name>
    <dbReference type="NCBI Taxonomy" id="6269"/>
    <lineage>
        <taxon>Eukaryota</taxon>
        <taxon>Metazoa</taxon>
        <taxon>Ecdysozoa</taxon>
        <taxon>Nematoda</taxon>
        <taxon>Chromadorea</taxon>
        <taxon>Rhabditida</taxon>
        <taxon>Spirurina</taxon>
        <taxon>Ascaridomorpha</taxon>
        <taxon>Ascaridoidea</taxon>
        <taxon>Anisakidae</taxon>
        <taxon>Anisakis</taxon>
        <taxon>Anisakis simplex complex</taxon>
    </lineage>
</organism>
<evidence type="ECO:0000313" key="3">
    <source>
        <dbReference type="Proteomes" id="UP000267096"/>
    </source>
</evidence>
<keyword evidence="3" id="KW-1185">Reference proteome</keyword>
<name>A0A0M3K3B6_ANISI</name>
<evidence type="ECO:0000313" key="2">
    <source>
        <dbReference type="EMBL" id="VDK53553.1"/>
    </source>
</evidence>
<dbReference type="InterPro" id="IPR005312">
    <property type="entry name" value="DUF1759"/>
</dbReference>
<dbReference type="Pfam" id="PF03564">
    <property type="entry name" value="DUF1759"/>
    <property type="match status" value="1"/>
</dbReference>
<dbReference type="EMBL" id="UYRR01031971">
    <property type="protein sequence ID" value="VDK53553.1"/>
    <property type="molecule type" value="Genomic_DNA"/>
</dbReference>
<proteinExistence type="predicted"/>
<reference evidence="4" key="1">
    <citation type="submission" date="2017-02" db="UniProtKB">
        <authorList>
            <consortium name="WormBaseParasite"/>
        </authorList>
    </citation>
    <scope>IDENTIFICATION</scope>
</reference>
<feature type="domain" description="DUF1758" evidence="1">
    <location>
        <begin position="259"/>
        <end position="303"/>
    </location>
</feature>
<dbReference type="Proteomes" id="UP000267096">
    <property type="component" value="Unassembled WGS sequence"/>
</dbReference>
<dbReference type="InterPro" id="IPR008737">
    <property type="entry name" value="DUF1758"/>
</dbReference>